<evidence type="ECO:0000313" key="2">
    <source>
        <dbReference type="EMBL" id="KYP53451.1"/>
    </source>
</evidence>
<dbReference type="Gramene" id="C.cajan_24375.t">
    <property type="protein sequence ID" value="C.cajan_24375.t.cds1"/>
    <property type="gene ID" value="C.cajan_24375"/>
</dbReference>
<dbReference type="PANTHER" id="PTHR24559:SF444">
    <property type="entry name" value="REVERSE TRANSCRIPTASE DOMAIN-CONTAINING PROTEIN"/>
    <property type="match status" value="1"/>
</dbReference>
<reference evidence="2" key="1">
    <citation type="journal article" date="2012" name="Nat. Biotechnol.">
        <title>Draft genome sequence of pigeonpea (Cajanus cajan), an orphan legume crop of resource-poor farmers.</title>
        <authorList>
            <person name="Varshney R.K."/>
            <person name="Chen W."/>
            <person name="Li Y."/>
            <person name="Bharti A.K."/>
            <person name="Saxena R.K."/>
            <person name="Schlueter J.A."/>
            <person name="Donoghue M.T."/>
            <person name="Azam S."/>
            <person name="Fan G."/>
            <person name="Whaley A.M."/>
            <person name="Farmer A.D."/>
            <person name="Sheridan J."/>
            <person name="Iwata A."/>
            <person name="Tuteja R."/>
            <person name="Penmetsa R.V."/>
            <person name="Wu W."/>
            <person name="Upadhyaya H.D."/>
            <person name="Yang S.P."/>
            <person name="Shah T."/>
            <person name="Saxena K.B."/>
            <person name="Michael T."/>
            <person name="McCombie W.R."/>
            <person name="Yang B."/>
            <person name="Zhang G."/>
            <person name="Yang H."/>
            <person name="Wang J."/>
            <person name="Spillane C."/>
            <person name="Cook D.R."/>
            <person name="May G.D."/>
            <person name="Xu X."/>
            <person name="Jackson S.A."/>
        </authorList>
    </citation>
    <scope>NUCLEOTIDE SEQUENCE [LARGE SCALE GENOMIC DNA]</scope>
</reference>
<dbReference type="InterPro" id="IPR043128">
    <property type="entry name" value="Rev_trsase/Diguanyl_cyclase"/>
</dbReference>
<dbReference type="PANTHER" id="PTHR24559">
    <property type="entry name" value="TRANSPOSON TY3-I GAG-POL POLYPROTEIN"/>
    <property type="match status" value="1"/>
</dbReference>
<evidence type="ECO:0000259" key="1">
    <source>
        <dbReference type="Pfam" id="PF00078"/>
    </source>
</evidence>
<proteinExistence type="predicted"/>
<protein>
    <submittedName>
        <fullName evidence="2">Polyprotein</fullName>
    </submittedName>
</protein>
<keyword evidence="3" id="KW-1185">Reference proteome</keyword>
<name>A0A151SFG9_CAJCA</name>
<evidence type="ECO:0000313" key="3">
    <source>
        <dbReference type="Proteomes" id="UP000075243"/>
    </source>
</evidence>
<accession>A0A151SFG9</accession>
<organism evidence="2 3">
    <name type="scientific">Cajanus cajan</name>
    <name type="common">Pigeon pea</name>
    <name type="synonym">Cajanus indicus</name>
    <dbReference type="NCBI Taxonomy" id="3821"/>
    <lineage>
        <taxon>Eukaryota</taxon>
        <taxon>Viridiplantae</taxon>
        <taxon>Streptophyta</taxon>
        <taxon>Embryophyta</taxon>
        <taxon>Tracheophyta</taxon>
        <taxon>Spermatophyta</taxon>
        <taxon>Magnoliopsida</taxon>
        <taxon>eudicotyledons</taxon>
        <taxon>Gunneridae</taxon>
        <taxon>Pentapetalae</taxon>
        <taxon>rosids</taxon>
        <taxon>fabids</taxon>
        <taxon>Fabales</taxon>
        <taxon>Fabaceae</taxon>
        <taxon>Papilionoideae</taxon>
        <taxon>50 kb inversion clade</taxon>
        <taxon>NPAAA clade</taxon>
        <taxon>indigoferoid/millettioid clade</taxon>
        <taxon>Phaseoleae</taxon>
        <taxon>Cajanus</taxon>
    </lineage>
</organism>
<dbReference type="SUPFAM" id="SSF56672">
    <property type="entry name" value="DNA/RNA polymerases"/>
    <property type="match status" value="1"/>
</dbReference>
<dbReference type="Gene3D" id="3.30.70.270">
    <property type="match status" value="1"/>
</dbReference>
<dbReference type="EMBL" id="KQ483413">
    <property type="protein sequence ID" value="KYP53451.1"/>
    <property type="molecule type" value="Genomic_DNA"/>
</dbReference>
<dbReference type="InterPro" id="IPR000477">
    <property type="entry name" value="RT_dom"/>
</dbReference>
<dbReference type="InterPro" id="IPR043502">
    <property type="entry name" value="DNA/RNA_pol_sf"/>
</dbReference>
<gene>
    <name evidence="2" type="ORF">KK1_024588</name>
</gene>
<feature type="domain" description="Reverse transcriptase" evidence="1">
    <location>
        <begin position="3"/>
        <end position="58"/>
    </location>
</feature>
<dbReference type="Pfam" id="PF00078">
    <property type="entry name" value="RVT_1"/>
    <property type="match status" value="1"/>
</dbReference>
<dbReference type="AlphaFoldDB" id="A0A151SFG9"/>
<dbReference type="Proteomes" id="UP000075243">
    <property type="component" value="Unassembled WGS sequence"/>
</dbReference>
<sequence length="59" mass="7056">MLFGVTNARAVFMDYMNRIFQPFLDKFVVLFSDDILIYSRTSEERGEHLRLVLEILKEK</sequence>
<dbReference type="InterPro" id="IPR053134">
    <property type="entry name" value="RNA-dir_DNA_polymerase"/>
</dbReference>